<dbReference type="EMBL" id="CM047744">
    <property type="protein sequence ID" value="KAJ0027706.1"/>
    <property type="molecule type" value="Genomic_DNA"/>
</dbReference>
<keyword evidence="2" id="KW-1185">Reference proteome</keyword>
<sequence>MPLELGIAKTLAMMESDPNFVWDWTVYSNAASGYAKAGLLDKALEMLKKSEELILDTKCYRAYELLITLYAKFGKKDDVIRLWELYKKNQKIYNKGYVCVISSLLKFDDFESAKKIFDEWESVNKYYDIRIVNFQIGAYSRKGLLQEAETLIDVAKLKGGKPNKITWLYMALGYLENNQTQKVVEAMKEALVVCQIGWKPRKEIFAACLKYFKDEGDIEGAAKFIKLLRNKDIISVELQDRLLNYVQNGKSNLDELVKLYGDYLIENGESHLEPEYDIDESKKEETC</sequence>
<name>A0ACC0Y2Z4_9ROSI</name>
<evidence type="ECO:0000313" key="1">
    <source>
        <dbReference type="EMBL" id="KAJ0027706.1"/>
    </source>
</evidence>
<reference evidence="2" key="1">
    <citation type="journal article" date="2023" name="G3 (Bethesda)">
        <title>Genome assembly and association tests identify interacting loci associated with vigor, precocity, and sex in interspecific pistachio rootstocks.</title>
        <authorList>
            <person name="Palmer W."/>
            <person name="Jacygrad E."/>
            <person name="Sagayaradj S."/>
            <person name="Cavanaugh K."/>
            <person name="Han R."/>
            <person name="Bertier L."/>
            <person name="Beede B."/>
            <person name="Kafkas S."/>
            <person name="Golino D."/>
            <person name="Preece J."/>
            <person name="Michelmore R."/>
        </authorList>
    </citation>
    <scope>NUCLEOTIDE SEQUENCE [LARGE SCALE GENOMIC DNA]</scope>
</reference>
<comment type="caution">
    <text evidence="1">The sequence shown here is derived from an EMBL/GenBank/DDBJ whole genome shotgun (WGS) entry which is preliminary data.</text>
</comment>
<organism evidence="1 2">
    <name type="scientific">Pistacia integerrima</name>
    <dbReference type="NCBI Taxonomy" id="434235"/>
    <lineage>
        <taxon>Eukaryota</taxon>
        <taxon>Viridiplantae</taxon>
        <taxon>Streptophyta</taxon>
        <taxon>Embryophyta</taxon>
        <taxon>Tracheophyta</taxon>
        <taxon>Spermatophyta</taxon>
        <taxon>Magnoliopsida</taxon>
        <taxon>eudicotyledons</taxon>
        <taxon>Gunneridae</taxon>
        <taxon>Pentapetalae</taxon>
        <taxon>rosids</taxon>
        <taxon>malvids</taxon>
        <taxon>Sapindales</taxon>
        <taxon>Anacardiaceae</taxon>
        <taxon>Pistacia</taxon>
    </lineage>
</organism>
<gene>
    <name evidence="1" type="ORF">Pint_36297</name>
</gene>
<dbReference type="Proteomes" id="UP001163603">
    <property type="component" value="Chromosome 9"/>
</dbReference>
<evidence type="ECO:0000313" key="2">
    <source>
        <dbReference type="Proteomes" id="UP001163603"/>
    </source>
</evidence>
<protein>
    <submittedName>
        <fullName evidence="1">Uncharacterized protein</fullName>
    </submittedName>
</protein>
<accession>A0ACC0Y2Z4</accession>
<proteinExistence type="predicted"/>